<keyword evidence="1" id="KW-0418">Kinase</keyword>
<evidence type="ECO:0000313" key="2">
    <source>
        <dbReference type="Proteomes" id="UP000215224"/>
    </source>
</evidence>
<dbReference type="STRING" id="1314751.GCA_001591425_04521"/>
<gene>
    <name evidence="1" type="ORF">BC6307_16125</name>
</gene>
<evidence type="ECO:0000313" key="1">
    <source>
        <dbReference type="EMBL" id="AST92705.1"/>
    </source>
</evidence>
<dbReference type="RefSeq" id="WP_066420864.1">
    <property type="nucleotide sequence ID" value="NZ_CP018866.1"/>
</dbReference>
<reference evidence="1 2" key="1">
    <citation type="submission" date="2016-12" db="EMBL/GenBank/DDBJ databases">
        <title>The whole genome sequencing and assembly of Bacillus cohnii DSM 6307T strain.</title>
        <authorList>
            <person name="Lee Y.-J."/>
            <person name="Yi H."/>
            <person name="Bahn Y.-S."/>
            <person name="Kim J.F."/>
            <person name="Lee D.-W."/>
        </authorList>
    </citation>
    <scope>NUCLEOTIDE SEQUENCE [LARGE SCALE GENOMIC DNA]</scope>
    <source>
        <strain evidence="1 2">DSM 6307</strain>
    </source>
</reference>
<organism evidence="1 2">
    <name type="scientific">Sutcliffiella cohnii</name>
    <dbReference type="NCBI Taxonomy" id="33932"/>
    <lineage>
        <taxon>Bacteria</taxon>
        <taxon>Bacillati</taxon>
        <taxon>Bacillota</taxon>
        <taxon>Bacilli</taxon>
        <taxon>Bacillales</taxon>
        <taxon>Bacillaceae</taxon>
        <taxon>Sutcliffiella</taxon>
    </lineage>
</organism>
<dbReference type="InterPro" id="IPR025716">
    <property type="entry name" value="Post-transcriptional_regulator"/>
</dbReference>
<proteinExistence type="predicted"/>
<dbReference type="AlphaFoldDB" id="A0A223KT82"/>
<dbReference type="KEGG" id="bcoh:BC6307_16125"/>
<keyword evidence="1" id="KW-0808">Transferase</keyword>
<name>A0A223KT82_9BACI</name>
<dbReference type="GO" id="GO:0016301">
    <property type="term" value="F:kinase activity"/>
    <property type="evidence" value="ECO:0007669"/>
    <property type="project" value="UniProtKB-KW"/>
</dbReference>
<keyword evidence="2" id="KW-1185">Reference proteome</keyword>
<dbReference type="EMBL" id="CP018866">
    <property type="protein sequence ID" value="AST92705.1"/>
    <property type="molecule type" value="Genomic_DNA"/>
</dbReference>
<accession>A0A223KT82</accession>
<dbReference type="Pfam" id="PF13797">
    <property type="entry name" value="Post_transc_reg"/>
    <property type="match status" value="1"/>
</dbReference>
<protein>
    <submittedName>
        <fullName evidence="1">Histidine kinase</fullName>
    </submittedName>
</protein>
<dbReference type="Proteomes" id="UP000215224">
    <property type="component" value="Chromosome"/>
</dbReference>
<sequence length="91" mass="10879">MKKEKEHAYDLYRFDLEPVLKSKVDEFHMLGYDSVTVDGLWECLTNKTWRKPSDKRLHELVSDVYHLKVAEYMSYITIEAYKAPNFFGEKL</sequence>